<reference evidence="8" key="1">
    <citation type="submission" date="2016-10" db="EMBL/GenBank/DDBJ databases">
        <authorList>
            <person name="Varghese N."/>
            <person name="Submissions S."/>
        </authorList>
    </citation>
    <scope>NUCLEOTIDE SEQUENCE [LARGE SCALE GENOMIC DNA]</scope>
    <source>
        <strain evidence="8">DSM 45460</strain>
    </source>
</reference>
<evidence type="ECO:0000256" key="5">
    <source>
        <dbReference type="SAM" id="MobiDB-lite"/>
    </source>
</evidence>
<evidence type="ECO:0000313" key="8">
    <source>
        <dbReference type="Proteomes" id="UP000199213"/>
    </source>
</evidence>
<feature type="domain" description="ABC transporter" evidence="6">
    <location>
        <begin position="8"/>
        <end position="239"/>
    </location>
</feature>
<dbReference type="Pfam" id="PF00005">
    <property type="entry name" value="ABC_tran"/>
    <property type="match status" value="1"/>
</dbReference>
<protein>
    <submittedName>
        <fullName evidence="7">Zinc transport system ATP-binding protein</fullName>
    </submittedName>
</protein>
<keyword evidence="8" id="KW-1185">Reference proteome</keyword>
<dbReference type="PANTHER" id="PTHR42734">
    <property type="entry name" value="METAL TRANSPORT SYSTEM ATP-BINDING PROTEIN TM_0124-RELATED"/>
    <property type="match status" value="1"/>
</dbReference>
<organism evidence="7 8">
    <name type="scientific">Actinopolyspora mzabensis</name>
    <dbReference type="NCBI Taxonomy" id="995066"/>
    <lineage>
        <taxon>Bacteria</taxon>
        <taxon>Bacillati</taxon>
        <taxon>Actinomycetota</taxon>
        <taxon>Actinomycetes</taxon>
        <taxon>Actinopolysporales</taxon>
        <taxon>Actinopolysporaceae</taxon>
        <taxon>Actinopolyspora</taxon>
    </lineage>
</organism>
<dbReference type="EMBL" id="FNFM01000012">
    <property type="protein sequence ID" value="SDK75852.1"/>
    <property type="molecule type" value="Genomic_DNA"/>
</dbReference>
<dbReference type="InterPro" id="IPR027417">
    <property type="entry name" value="P-loop_NTPase"/>
</dbReference>
<dbReference type="RefSeq" id="WP_092631232.1">
    <property type="nucleotide sequence ID" value="NZ_FNFM01000012.1"/>
</dbReference>
<evidence type="ECO:0000256" key="1">
    <source>
        <dbReference type="ARBA" id="ARBA00005417"/>
    </source>
</evidence>
<name>A0A1G9EI84_ACTMZ</name>
<evidence type="ECO:0000259" key="6">
    <source>
        <dbReference type="PROSITE" id="PS50893"/>
    </source>
</evidence>
<feature type="region of interest" description="Disordered" evidence="5">
    <location>
        <begin position="217"/>
        <end position="254"/>
    </location>
</feature>
<dbReference type="InterPro" id="IPR003593">
    <property type="entry name" value="AAA+_ATPase"/>
</dbReference>
<dbReference type="SUPFAM" id="SSF52540">
    <property type="entry name" value="P-loop containing nucleoside triphosphate hydrolases"/>
    <property type="match status" value="1"/>
</dbReference>
<evidence type="ECO:0000256" key="3">
    <source>
        <dbReference type="ARBA" id="ARBA00022741"/>
    </source>
</evidence>
<accession>A0A1G9EI84</accession>
<dbReference type="Proteomes" id="UP000199213">
    <property type="component" value="Unassembled WGS sequence"/>
</dbReference>
<keyword evidence="4 7" id="KW-0067">ATP-binding</keyword>
<dbReference type="InterPro" id="IPR003439">
    <property type="entry name" value="ABC_transporter-like_ATP-bd"/>
</dbReference>
<evidence type="ECO:0000256" key="2">
    <source>
        <dbReference type="ARBA" id="ARBA00022448"/>
    </source>
</evidence>
<dbReference type="InterPro" id="IPR050153">
    <property type="entry name" value="Metal_Ion_Import_ABC"/>
</dbReference>
<keyword evidence="2" id="KW-0813">Transport</keyword>
<dbReference type="Gene3D" id="3.40.50.300">
    <property type="entry name" value="P-loop containing nucleotide triphosphate hydrolases"/>
    <property type="match status" value="1"/>
</dbReference>
<evidence type="ECO:0000256" key="4">
    <source>
        <dbReference type="ARBA" id="ARBA00022840"/>
    </source>
</evidence>
<dbReference type="SMART" id="SM00382">
    <property type="entry name" value="AAA"/>
    <property type="match status" value="1"/>
</dbReference>
<sequence length="254" mass="26460">MSPRANAVTLTGVRAGYGATPVLSETNLTLASGECLAVTGPNGGGKSTLLGLLVGLLRPFTGQVEIHGSSPRRARGRIGYLPQAARLDLEFPLTVRDLTAMGRLRSTWLPQRLRAADRAAVADLLRWVGLAELAARPVAALSTGQRRRVLLARALATEPDLLVLDEPEAGIDAESAERLQQLLSSLIGSMTVVVASHDIEGIATLATCGVTVDHGLTPWSGNGGQDEPSRGVGDPPDETDGRFPEHAGAIGGSV</sequence>
<dbReference type="GO" id="GO:0005524">
    <property type="term" value="F:ATP binding"/>
    <property type="evidence" value="ECO:0007669"/>
    <property type="project" value="UniProtKB-KW"/>
</dbReference>
<dbReference type="PROSITE" id="PS50893">
    <property type="entry name" value="ABC_TRANSPORTER_2"/>
    <property type="match status" value="1"/>
</dbReference>
<comment type="similarity">
    <text evidence="1">Belongs to the ABC transporter superfamily.</text>
</comment>
<keyword evidence="3" id="KW-0547">Nucleotide-binding</keyword>
<dbReference type="OrthoDB" id="5296765at2"/>
<dbReference type="AlphaFoldDB" id="A0A1G9EI84"/>
<evidence type="ECO:0000313" key="7">
    <source>
        <dbReference type="EMBL" id="SDK75852.1"/>
    </source>
</evidence>
<gene>
    <name evidence="7" type="ORF">SAMN04487820_11271</name>
</gene>
<dbReference type="GO" id="GO:0016887">
    <property type="term" value="F:ATP hydrolysis activity"/>
    <property type="evidence" value="ECO:0007669"/>
    <property type="project" value="InterPro"/>
</dbReference>
<dbReference type="PANTHER" id="PTHR42734:SF5">
    <property type="entry name" value="IRON TRANSPORT SYSTEM ATP-BINDING PROTEIN HI_0361-RELATED"/>
    <property type="match status" value="1"/>
</dbReference>
<proteinExistence type="inferred from homology"/>